<gene>
    <name evidence="1" type="ORF">I7V27_16540</name>
</gene>
<evidence type="ECO:0000313" key="1">
    <source>
        <dbReference type="EMBL" id="MBL5936049.1"/>
    </source>
</evidence>
<name>A0AAP2AF66_LELAM</name>
<organism evidence="1 2">
    <name type="scientific">Lelliottia amnigena</name>
    <name type="common">Enterobacter amnigenus</name>
    <dbReference type="NCBI Taxonomy" id="61646"/>
    <lineage>
        <taxon>Bacteria</taxon>
        <taxon>Pseudomonadati</taxon>
        <taxon>Pseudomonadota</taxon>
        <taxon>Gammaproteobacteria</taxon>
        <taxon>Enterobacterales</taxon>
        <taxon>Enterobacteriaceae</taxon>
        <taxon>Lelliottia</taxon>
    </lineage>
</organism>
<dbReference type="AlphaFoldDB" id="A0AAP2AF66"/>
<evidence type="ECO:0000313" key="2">
    <source>
        <dbReference type="Proteomes" id="UP000653275"/>
    </source>
</evidence>
<dbReference type="EMBL" id="JAENMS010000009">
    <property type="protein sequence ID" value="MBL5936049.1"/>
    <property type="molecule type" value="Genomic_DNA"/>
</dbReference>
<accession>A0AAP2AF66</accession>
<dbReference type="Proteomes" id="UP000653275">
    <property type="component" value="Unassembled WGS sequence"/>
</dbReference>
<dbReference type="RefSeq" id="WP_131489664.1">
    <property type="nucleotide sequence ID" value="NZ_JAENMR010000009.1"/>
</dbReference>
<sequence length="192" mass="21548">MKHFLVLLTLMTNVCVADAMKGFGARYYDKDTEHYPDTYRTDKDLIPNIVIGSNTYKMESSTLINIATDTSVEVNKDNQANWICLKSQGVNYWFISDNEIGGGDLTTIAIAKDGSDCIPLEGKINVSIKNTPLLAMSKKKISSYFSHEPVKDIVMYYKEVKTTDEYTQGNSIQYFLKGEHVQGLFISQGTTN</sequence>
<proteinExistence type="predicted"/>
<reference evidence="1" key="1">
    <citation type="submission" date="2020-12" db="EMBL/GenBank/DDBJ databases">
        <title>Draft genome sequence of Enterobacter spp., Lelliottia spp. and Serratia spp. isolated from drinking water reservoirs and lakes.</title>
        <authorList>
            <person name="Reitter C."/>
            <person name="Neuhaus K."/>
            <person name="Huegler M."/>
        </authorList>
    </citation>
    <scope>NUCLEOTIDE SEQUENCE</scope>
    <source>
        <strain evidence="1">TZW15</strain>
    </source>
</reference>
<protein>
    <submittedName>
        <fullName evidence="1">Uncharacterized protein</fullName>
    </submittedName>
</protein>
<comment type="caution">
    <text evidence="1">The sequence shown here is derived from an EMBL/GenBank/DDBJ whole genome shotgun (WGS) entry which is preliminary data.</text>
</comment>